<reference evidence="2 3" key="1">
    <citation type="submission" date="2024-09" db="EMBL/GenBank/DDBJ databases">
        <title>Genome sequencing and assembly of Phytophthora oleae, isolate VK10A, causative agent of rot of olive drupes.</title>
        <authorList>
            <person name="Conti Taguali S."/>
            <person name="Riolo M."/>
            <person name="La Spada F."/>
            <person name="Cacciola S.O."/>
            <person name="Dionisio G."/>
        </authorList>
    </citation>
    <scope>NUCLEOTIDE SEQUENCE [LARGE SCALE GENOMIC DNA]</scope>
    <source>
        <strain evidence="2 3">VK10A</strain>
    </source>
</reference>
<evidence type="ECO:0000313" key="3">
    <source>
        <dbReference type="Proteomes" id="UP001632037"/>
    </source>
</evidence>
<evidence type="ECO:0000313" key="2">
    <source>
        <dbReference type="EMBL" id="KAL3659886.1"/>
    </source>
</evidence>
<sequence>MTDAAVAEALEETLKHQEAKASDKSASSKKKASDKLVLVVIDEARNLVDNTTSGLDHFHLLLRALVSVNNSIGKEGEVFGVLVDTNPRITTPDPLPSPHKVGPSYRGSYFSRNLPSFRPLC</sequence>
<dbReference type="Proteomes" id="UP001632037">
    <property type="component" value="Unassembled WGS sequence"/>
</dbReference>
<protein>
    <recommendedName>
        <fullName evidence="4">ATPase AAA-type core domain-containing protein</fullName>
    </recommendedName>
</protein>
<evidence type="ECO:0000256" key="1">
    <source>
        <dbReference type="SAM" id="MobiDB-lite"/>
    </source>
</evidence>
<keyword evidence="3" id="KW-1185">Reference proteome</keyword>
<accession>A0ABD3F026</accession>
<gene>
    <name evidence="2" type="ORF">V7S43_015188</name>
</gene>
<dbReference type="AlphaFoldDB" id="A0ABD3F026"/>
<organism evidence="2 3">
    <name type="scientific">Phytophthora oleae</name>
    <dbReference type="NCBI Taxonomy" id="2107226"/>
    <lineage>
        <taxon>Eukaryota</taxon>
        <taxon>Sar</taxon>
        <taxon>Stramenopiles</taxon>
        <taxon>Oomycota</taxon>
        <taxon>Peronosporomycetes</taxon>
        <taxon>Peronosporales</taxon>
        <taxon>Peronosporaceae</taxon>
        <taxon>Phytophthora</taxon>
    </lineage>
</organism>
<comment type="caution">
    <text evidence="2">The sequence shown here is derived from an EMBL/GenBank/DDBJ whole genome shotgun (WGS) entry which is preliminary data.</text>
</comment>
<feature type="compositionally biased region" description="Basic and acidic residues" evidence="1">
    <location>
        <begin position="12"/>
        <end position="23"/>
    </location>
</feature>
<evidence type="ECO:0008006" key="4">
    <source>
        <dbReference type="Google" id="ProtNLM"/>
    </source>
</evidence>
<name>A0ABD3F026_9STRA</name>
<feature type="region of interest" description="Disordered" evidence="1">
    <location>
        <begin position="1"/>
        <end position="33"/>
    </location>
</feature>
<proteinExistence type="predicted"/>
<dbReference type="EMBL" id="JBIMZQ010000044">
    <property type="protein sequence ID" value="KAL3659886.1"/>
    <property type="molecule type" value="Genomic_DNA"/>
</dbReference>